<sequence length="157" mass="17952">MKKKIIGGTIAILIVSVILQVPNYLRYEIEDMFGNPQTHFNYINLGVTLNEVGGGYEEEINLEEQTKVNIDLAKFSGNKADLFLYGRYVNSADPLIVVLNEVIYNGQPQSEMSNFYSSDYINKHFVIKLTEFLQEGENRLVINTGNYTKKYDINIIK</sequence>
<proteinExistence type="predicted"/>
<accession>A0A168NPD7</accession>
<dbReference type="STRING" id="494026.PGLA_00945"/>
<name>A0A168NPD7_9BACL</name>
<evidence type="ECO:0000313" key="1">
    <source>
        <dbReference type="EMBL" id="OAB45996.1"/>
    </source>
</evidence>
<dbReference type="Proteomes" id="UP000076967">
    <property type="component" value="Unassembled WGS sequence"/>
</dbReference>
<dbReference type="EMBL" id="LVJH01000002">
    <property type="protein sequence ID" value="OAB45996.1"/>
    <property type="molecule type" value="Genomic_DNA"/>
</dbReference>
<dbReference type="AlphaFoldDB" id="A0A168NPD7"/>
<protein>
    <submittedName>
        <fullName evidence="1">Uncharacterized protein</fullName>
    </submittedName>
</protein>
<gene>
    <name evidence="1" type="ORF">PGLA_00945</name>
</gene>
<dbReference type="RefSeq" id="WP_068527390.1">
    <property type="nucleotide sequence ID" value="NZ_LVJH01000002.1"/>
</dbReference>
<keyword evidence="2" id="KW-1185">Reference proteome</keyword>
<dbReference type="OrthoDB" id="2622798at2"/>
<comment type="caution">
    <text evidence="1">The sequence shown here is derived from an EMBL/GenBank/DDBJ whole genome shotgun (WGS) entry which is preliminary data.</text>
</comment>
<organism evidence="1 2">
    <name type="scientific">Paenibacillus glacialis</name>
    <dbReference type="NCBI Taxonomy" id="494026"/>
    <lineage>
        <taxon>Bacteria</taxon>
        <taxon>Bacillati</taxon>
        <taxon>Bacillota</taxon>
        <taxon>Bacilli</taxon>
        <taxon>Bacillales</taxon>
        <taxon>Paenibacillaceae</taxon>
        <taxon>Paenibacillus</taxon>
    </lineage>
</organism>
<evidence type="ECO:0000313" key="2">
    <source>
        <dbReference type="Proteomes" id="UP000076967"/>
    </source>
</evidence>
<reference evidence="1 2" key="1">
    <citation type="submission" date="2016-03" db="EMBL/GenBank/DDBJ databases">
        <title>Draft genome sequence of Paenibacillus glacialis DSM 22343.</title>
        <authorList>
            <person name="Shin S.-K."/>
            <person name="Yi H."/>
        </authorList>
    </citation>
    <scope>NUCLEOTIDE SEQUENCE [LARGE SCALE GENOMIC DNA]</scope>
    <source>
        <strain evidence="1 2">DSM 22343</strain>
    </source>
</reference>